<evidence type="ECO:0000313" key="9">
    <source>
        <dbReference type="Proteomes" id="UP000664218"/>
    </source>
</evidence>
<dbReference type="Gene3D" id="1.20.1250.20">
    <property type="entry name" value="MFS general substrate transporter like domains"/>
    <property type="match status" value="1"/>
</dbReference>
<dbReference type="InterPro" id="IPR011701">
    <property type="entry name" value="MFS"/>
</dbReference>
<keyword evidence="2" id="KW-0813">Transport</keyword>
<dbReference type="InterPro" id="IPR036259">
    <property type="entry name" value="MFS_trans_sf"/>
</dbReference>
<protein>
    <submittedName>
        <fullName evidence="8">MFS transporter</fullName>
    </submittedName>
</protein>
<gene>
    <name evidence="8" type="ORF">J3A84_04255</name>
</gene>
<keyword evidence="3" id="KW-1003">Cell membrane</keyword>
<feature type="transmembrane region" description="Helical" evidence="7">
    <location>
        <begin position="76"/>
        <end position="94"/>
    </location>
</feature>
<proteinExistence type="predicted"/>
<feature type="transmembrane region" description="Helical" evidence="7">
    <location>
        <begin position="106"/>
        <end position="131"/>
    </location>
</feature>
<evidence type="ECO:0000256" key="5">
    <source>
        <dbReference type="ARBA" id="ARBA00022989"/>
    </source>
</evidence>
<evidence type="ECO:0000256" key="6">
    <source>
        <dbReference type="ARBA" id="ARBA00023136"/>
    </source>
</evidence>
<dbReference type="PANTHER" id="PTHR43266">
    <property type="entry name" value="MACROLIDE-EFFLUX PROTEIN"/>
    <property type="match status" value="1"/>
</dbReference>
<dbReference type="CDD" id="cd06173">
    <property type="entry name" value="MFS_MefA_like"/>
    <property type="match status" value="1"/>
</dbReference>
<sequence length="422" mass="45508">MKLGLLKNRNFALLMAGKAVSLLGSDMQQFALSLYVLSVTGSATIFGSMLAISILPRLILSPIAGVFGDWFDRKRSIVTMDLVNGLLIGSYAVYYAMNGSLSITSIYLLVILLEMTEIFFGSAMAAVVPSIVEKKDLFDANSLKSMITSLFTMIAPLLAAGLYGLFGIFGILVINSVSFILSSISEMFIDIPKFHKKPEKISLAQFRTDFLEGIRLIRDSRIIKNIIGLGMVLNFCLASLFSVGLMFIIKETLGGSDLMVGIFSTVLSFSMLVTPIALSGFARKVDIGKLLIYSFLFVSFLIMAIGVLSGEGFRSQFQDALIPFALILLLSFIIGIFVTLANISLGTLFDTLVPKEIMGRTSSVMGLAMTIASPLGQVALGAGIDAMDPMIPLMILGAVMLVAVVYYRKAFIGKVAKSDEAA</sequence>
<feature type="transmembrane region" description="Helical" evidence="7">
    <location>
        <begin position="34"/>
        <end position="55"/>
    </location>
</feature>
<organism evidence="8 9">
    <name type="scientific">Proteiniclasticum aestuarii</name>
    <dbReference type="NCBI Taxonomy" id="2817862"/>
    <lineage>
        <taxon>Bacteria</taxon>
        <taxon>Bacillati</taxon>
        <taxon>Bacillota</taxon>
        <taxon>Clostridia</taxon>
        <taxon>Eubacteriales</taxon>
        <taxon>Clostridiaceae</taxon>
        <taxon>Proteiniclasticum</taxon>
    </lineage>
</organism>
<evidence type="ECO:0000256" key="4">
    <source>
        <dbReference type="ARBA" id="ARBA00022692"/>
    </source>
</evidence>
<dbReference type="RefSeq" id="WP_207598770.1">
    <property type="nucleotide sequence ID" value="NZ_JAFNJU010000002.1"/>
</dbReference>
<feature type="transmembrane region" description="Helical" evidence="7">
    <location>
        <begin position="320"/>
        <end position="343"/>
    </location>
</feature>
<evidence type="ECO:0000313" key="8">
    <source>
        <dbReference type="EMBL" id="MBO1264257.1"/>
    </source>
</evidence>
<dbReference type="PANTHER" id="PTHR43266:SF9">
    <property type="entry name" value="PERMEASE, MAJOR FACILITATOR SUPERFAMILY-RELATED"/>
    <property type="match status" value="1"/>
</dbReference>
<dbReference type="Pfam" id="PF07690">
    <property type="entry name" value="MFS_1"/>
    <property type="match status" value="1"/>
</dbReference>
<reference evidence="8" key="1">
    <citation type="submission" date="2021-03" db="EMBL/GenBank/DDBJ databases">
        <title>Proteiniclasticum marinus sp. nov., isolated from tidal flat sediment.</title>
        <authorList>
            <person name="Namirimu T."/>
            <person name="Yang J.-A."/>
            <person name="Yang S.-H."/>
            <person name="Kim Y.-J."/>
            <person name="Kwon K.K."/>
        </authorList>
    </citation>
    <scope>NUCLEOTIDE SEQUENCE</scope>
    <source>
        <strain evidence="8">SCR006</strain>
    </source>
</reference>
<feature type="transmembrane region" description="Helical" evidence="7">
    <location>
        <begin position="364"/>
        <end position="384"/>
    </location>
</feature>
<evidence type="ECO:0000256" key="2">
    <source>
        <dbReference type="ARBA" id="ARBA00022448"/>
    </source>
</evidence>
<evidence type="ECO:0000256" key="7">
    <source>
        <dbReference type="SAM" id="Phobius"/>
    </source>
</evidence>
<comment type="caution">
    <text evidence="8">The sequence shown here is derived from an EMBL/GenBank/DDBJ whole genome shotgun (WGS) entry which is preliminary data.</text>
</comment>
<accession>A0A939H4V8</accession>
<keyword evidence="5 7" id="KW-1133">Transmembrane helix</keyword>
<evidence type="ECO:0000256" key="1">
    <source>
        <dbReference type="ARBA" id="ARBA00004651"/>
    </source>
</evidence>
<evidence type="ECO:0000256" key="3">
    <source>
        <dbReference type="ARBA" id="ARBA00022475"/>
    </source>
</evidence>
<keyword evidence="6 7" id="KW-0472">Membrane</keyword>
<keyword evidence="4 7" id="KW-0812">Transmembrane</keyword>
<keyword evidence="9" id="KW-1185">Reference proteome</keyword>
<feature type="transmembrane region" description="Helical" evidence="7">
    <location>
        <begin position="390"/>
        <end position="407"/>
    </location>
</feature>
<feature type="transmembrane region" description="Helical" evidence="7">
    <location>
        <begin position="226"/>
        <end position="248"/>
    </location>
</feature>
<dbReference type="Proteomes" id="UP000664218">
    <property type="component" value="Unassembled WGS sequence"/>
</dbReference>
<comment type="subcellular location">
    <subcellularLocation>
        <location evidence="1">Cell membrane</location>
        <topology evidence="1">Multi-pass membrane protein</topology>
    </subcellularLocation>
</comment>
<dbReference type="EMBL" id="JAFNJU010000002">
    <property type="protein sequence ID" value="MBO1264257.1"/>
    <property type="molecule type" value="Genomic_DNA"/>
</dbReference>
<dbReference type="AlphaFoldDB" id="A0A939H4V8"/>
<dbReference type="SUPFAM" id="SSF103473">
    <property type="entry name" value="MFS general substrate transporter"/>
    <property type="match status" value="1"/>
</dbReference>
<name>A0A939H4V8_9CLOT</name>
<feature type="transmembrane region" description="Helical" evidence="7">
    <location>
        <begin position="260"/>
        <end position="278"/>
    </location>
</feature>
<dbReference type="GO" id="GO:0005886">
    <property type="term" value="C:plasma membrane"/>
    <property type="evidence" value="ECO:0007669"/>
    <property type="project" value="UniProtKB-SubCell"/>
</dbReference>
<feature type="transmembrane region" description="Helical" evidence="7">
    <location>
        <begin position="290"/>
        <end position="308"/>
    </location>
</feature>
<dbReference type="GO" id="GO:0022857">
    <property type="term" value="F:transmembrane transporter activity"/>
    <property type="evidence" value="ECO:0007669"/>
    <property type="project" value="InterPro"/>
</dbReference>